<proteinExistence type="inferred from homology"/>
<dbReference type="SUPFAM" id="SSF53850">
    <property type="entry name" value="Periplasmic binding protein-like II"/>
    <property type="match status" value="1"/>
</dbReference>
<dbReference type="Pfam" id="PF00126">
    <property type="entry name" value="HTH_1"/>
    <property type="match status" value="1"/>
</dbReference>
<keyword evidence="2" id="KW-0805">Transcription regulation</keyword>
<dbReference type="InterPro" id="IPR000847">
    <property type="entry name" value="LysR_HTH_N"/>
</dbReference>
<keyword evidence="3" id="KW-0238">DNA-binding</keyword>
<dbReference type="PRINTS" id="PR00039">
    <property type="entry name" value="HTHLYSR"/>
</dbReference>
<evidence type="ECO:0000256" key="1">
    <source>
        <dbReference type="ARBA" id="ARBA00009437"/>
    </source>
</evidence>
<evidence type="ECO:0000256" key="2">
    <source>
        <dbReference type="ARBA" id="ARBA00023015"/>
    </source>
</evidence>
<dbReference type="FunFam" id="1.10.10.10:FF:000001">
    <property type="entry name" value="LysR family transcriptional regulator"/>
    <property type="match status" value="1"/>
</dbReference>
<dbReference type="PROSITE" id="PS50931">
    <property type="entry name" value="HTH_LYSR"/>
    <property type="match status" value="1"/>
</dbReference>
<sequence>MEIRQLKYFVNAATTMNFTDAARLSNVAQSTLSQQIRQLETELDVPLFHRQGKHVQLTADGKLFLVDARRILDDARQGLERLADAKAVKTGTVHIGLASGLGISALMADVLTEYNRAHPGICLHIVQTAAPRLPEMLRKHILDVAMTFTPRTVDDDLVSRPLFGTRLCAVVAEHHPLAMKDSIDIQQVVRQPLVLPSAAMLIRRRFDSIAKEQNVEAHPAVEIDDLSHIIYMVRGGRWVSIVPDVATLAVRGIVRLPLQPTVLLPTSVLTLKDNYERRAVSEFLRMLSASANLLLRTKNESCDVCGETFIV</sequence>
<dbReference type="GO" id="GO:0003700">
    <property type="term" value="F:DNA-binding transcription factor activity"/>
    <property type="evidence" value="ECO:0007669"/>
    <property type="project" value="InterPro"/>
</dbReference>
<dbReference type="PANTHER" id="PTHR30419">
    <property type="entry name" value="HTH-TYPE TRANSCRIPTIONAL REGULATOR YBHD"/>
    <property type="match status" value="1"/>
</dbReference>
<evidence type="ECO:0000256" key="3">
    <source>
        <dbReference type="ARBA" id="ARBA00023125"/>
    </source>
</evidence>
<evidence type="ECO:0000313" key="6">
    <source>
        <dbReference type="EMBL" id="GJG57596.1"/>
    </source>
</evidence>
<comment type="similarity">
    <text evidence="1">Belongs to the LysR transcriptional regulatory family.</text>
</comment>
<evidence type="ECO:0000259" key="5">
    <source>
        <dbReference type="PROSITE" id="PS50931"/>
    </source>
</evidence>
<dbReference type="GO" id="GO:0003677">
    <property type="term" value="F:DNA binding"/>
    <property type="evidence" value="ECO:0007669"/>
    <property type="project" value="UniProtKB-KW"/>
</dbReference>
<organism evidence="6 7">
    <name type="scientific">Prevotella lacticifex</name>
    <dbReference type="NCBI Taxonomy" id="2854755"/>
    <lineage>
        <taxon>Bacteria</taxon>
        <taxon>Pseudomonadati</taxon>
        <taxon>Bacteroidota</taxon>
        <taxon>Bacteroidia</taxon>
        <taxon>Bacteroidales</taxon>
        <taxon>Prevotellaceae</taxon>
        <taxon>Prevotella</taxon>
    </lineage>
</organism>
<dbReference type="InterPro" id="IPR036388">
    <property type="entry name" value="WH-like_DNA-bd_sf"/>
</dbReference>
<dbReference type="Gene3D" id="3.40.190.290">
    <property type="match status" value="1"/>
</dbReference>
<dbReference type="Gene3D" id="1.10.10.10">
    <property type="entry name" value="Winged helix-like DNA-binding domain superfamily/Winged helix DNA-binding domain"/>
    <property type="match status" value="1"/>
</dbReference>
<dbReference type="CDD" id="cd05466">
    <property type="entry name" value="PBP2_LTTR_substrate"/>
    <property type="match status" value="1"/>
</dbReference>
<dbReference type="InterPro" id="IPR050950">
    <property type="entry name" value="HTH-type_LysR_regulators"/>
</dbReference>
<dbReference type="InterPro" id="IPR005119">
    <property type="entry name" value="LysR_subst-bd"/>
</dbReference>
<dbReference type="GeneID" id="72468500"/>
<dbReference type="Proteomes" id="UP000825483">
    <property type="component" value="Unassembled WGS sequence"/>
</dbReference>
<feature type="domain" description="HTH lysR-type" evidence="5">
    <location>
        <begin position="1"/>
        <end position="58"/>
    </location>
</feature>
<gene>
    <name evidence="6" type="ORF">PRLR5076_04470</name>
</gene>
<reference evidence="6" key="1">
    <citation type="journal article" date="2022" name="Int. J. Syst. Evol. Microbiol.">
        <title>Prevotella lacticifex sp. nov., isolated from the rumen of cows.</title>
        <authorList>
            <person name="Shinkai T."/>
            <person name="Ikeyama N."/>
            <person name="Kumagai M."/>
            <person name="Ohmori H."/>
            <person name="Sakamoto M."/>
            <person name="Ohkuma M."/>
            <person name="Mitsumori M."/>
        </authorList>
    </citation>
    <scope>NUCLEOTIDE SEQUENCE</scope>
    <source>
        <strain evidence="6">R5076</strain>
    </source>
</reference>
<comment type="caution">
    <text evidence="6">The sequence shown here is derived from an EMBL/GenBank/DDBJ whole genome shotgun (WGS) entry which is preliminary data.</text>
</comment>
<dbReference type="GO" id="GO:0005829">
    <property type="term" value="C:cytosol"/>
    <property type="evidence" value="ECO:0007669"/>
    <property type="project" value="TreeGrafter"/>
</dbReference>
<dbReference type="InterPro" id="IPR036390">
    <property type="entry name" value="WH_DNA-bd_sf"/>
</dbReference>
<dbReference type="RefSeq" id="WP_223928048.1">
    <property type="nucleotide sequence ID" value="NZ_BPTU01000003.1"/>
</dbReference>
<dbReference type="AlphaFoldDB" id="A0A9R1C7S5"/>
<name>A0A9R1C7S5_9BACT</name>
<dbReference type="EMBL" id="BPUB01000001">
    <property type="protein sequence ID" value="GJG57596.1"/>
    <property type="molecule type" value="Genomic_DNA"/>
</dbReference>
<dbReference type="Pfam" id="PF03466">
    <property type="entry name" value="LysR_substrate"/>
    <property type="match status" value="1"/>
</dbReference>
<accession>A0A9R1C7S5</accession>
<protein>
    <submittedName>
        <fullName evidence="6">Transcriptional regulator CynR</fullName>
    </submittedName>
</protein>
<keyword evidence="4" id="KW-0804">Transcription</keyword>
<dbReference type="SUPFAM" id="SSF46785">
    <property type="entry name" value="Winged helix' DNA-binding domain"/>
    <property type="match status" value="1"/>
</dbReference>
<evidence type="ECO:0000256" key="4">
    <source>
        <dbReference type="ARBA" id="ARBA00023163"/>
    </source>
</evidence>
<keyword evidence="7" id="KW-1185">Reference proteome</keyword>
<evidence type="ECO:0000313" key="7">
    <source>
        <dbReference type="Proteomes" id="UP000825483"/>
    </source>
</evidence>